<keyword evidence="2" id="KW-0547">Nucleotide-binding</keyword>
<dbReference type="PROSITE" id="PS50005">
    <property type="entry name" value="TPR"/>
    <property type="match status" value="3"/>
</dbReference>
<dbReference type="InterPro" id="IPR027417">
    <property type="entry name" value="P-loop_NTPase"/>
</dbReference>
<dbReference type="Gene3D" id="1.10.8.60">
    <property type="match status" value="2"/>
</dbReference>
<dbReference type="SUPFAM" id="SSF52540">
    <property type="entry name" value="P-loop containing nucleoside triphosphate hydrolases"/>
    <property type="match status" value="2"/>
</dbReference>
<comment type="caution">
    <text evidence="5">The sequence shown here is derived from an EMBL/GenBank/DDBJ whole genome shotgun (WGS) entry which is preliminary data.</text>
</comment>
<dbReference type="PRINTS" id="PR00819">
    <property type="entry name" value="CBXCFQXSUPER"/>
</dbReference>
<evidence type="ECO:0000256" key="2">
    <source>
        <dbReference type="ARBA" id="ARBA00022741"/>
    </source>
</evidence>
<keyword evidence="5" id="KW-0482">Metalloprotease</keyword>
<dbReference type="PANTHER" id="PTHR43392:SF2">
    <property type="entry name" value="AAA-TYPE ATPASE FAMILY PROTEIN _ ANKYRIN REPEAT FAMILY PROTEIN"/>
    <property type="match status" value="1"/>
</dbReference>
<dbReference type="Pfam" id="PF13181">
    <property type="entry name" value="TPR_8"/>
    <property type="match status" value="1"/>
</dbReference>
<organism evidence="5">
    <name type="scientific">bioreactor metagenome</name>
    <dbReference type="NCBI Taxonomy" id="1076179"/>
    <lineage>
        <taxon>unclassified sequences</taxon>
        <taxon>metagenomes</taxon>
        <taxon>ecological metagenomes</taxon>
    </lineage>
</organism>
<evidence type="ECO:0000259" key="4">
    <source>
        <dbReference type="SMART" id="SM00382"/>
    </source>
</evidence>
<dbReference type="Pfam" id="PF00004">
    <property type="entry name" value="AAA"/>
    <property type="match status" value="2"/>
</dbReference>
<accession>A0A644U6U3</accession>
<dbReference type="Pfam" id="PF17866">
    <property type="entry name" value="AAA_lid_6"/>
    <property type="match status" value="2"/>
</dbReference>
<dbReference type="Gene3D" id="3.40.50.300">
    <property type="entry name" value="P-loop containing nucleotide triphosphate hydrolases"/>
    <property type="match status" value="2"/>
</dbReference>
<sequence>MRSDKYRICPAFPEKEIAAAWDNGLQIQGAASGQNKWILLNSSRAIYGLQRWATNAAFPADEIKEGWDEGFDITFLAYTGDRWMVILSKDSGYTDQIWRTSSRFPEKEIRQGLQDGYAITSLSYGVDRWAVVMSKGSSLRNQTFRTAEKFPETEISEGWDSGRDITSLAFGDGKWALVMSENSGFKTQSWSTRNNFEEGLISEKAAAGNAITTLFYGDGMWVYVFSVFPDIDESADKTSQTAGRPAAEGTDENFSAEAVSLFETGRKYSEKNEPDKAIPYFRKAIKHEPGYYSAYNSLGVALDETGKKDEALKCFQKAYELNRHNSIILSNLISQIADNEEPLKTVISLVEAAETETLEGITSANALSTIGRAYSLSGRHKRAAEFLRKAVGLEPENEAIRMELAYEESHSDTVATDDLPATPDDQPVNGPETMESLLAELNHLTGLDQIKRDIDALLKFIRVEKKRQERGIAVGKTTLHTVFAGPPGTGKTTMARLMGRMFKAMGLLKKGHVVEVDRSALVGEFIGQTAIKTNKVIDSALDGILFIDEAYALVPSDARNDFGEEAINTLVKRMEDHKHNLVVIVAGYPDEMKRMIASNPGLQHRFTRYFYFDDYNPDQLTRIFKTICHDRKFILTSEAESKVMRYFGFLYRSRDKHFGNARTAGNLFEEAVHMQSARLALLDVDNLPDEALLTITVDDITASVQDEFEDKEMESLDDIMAELNAMVGLDEIKQNIVTLVNFIKTQQKLIAKGYEADEISLHSVFFGPPGTGKTTVARLIGRIYKALGLLPKGHVVEVNRSHLVAEFVGQTAPKTSAVIDSAMYGILFIDEAYALTPEKGGNDFGKEALEIILKRMDDERDKFAVIVAGYTAEMQKLIRSNAGLESRFNNYFYFNDYSPAELLEIFSRKIARRKFHIAPEALRTVDEFFKKLYAEKTESFGNGRMVRNFYEKIIKTHSNRVALDDSLSRDEMVTFTLEDAEKAIGMMTSIHGKNQGEGDKYSPIGFNRK</sequence>
<feature type="domain" description="AAA+ ATPase" evidence="4">
    <location>
        <begin position="759"/>
        <end position="916"/>
    </location>
</feature>
<keyword evidence="5" id="KW-0645">Protease</keyword>
<dbReference type="FunFam" id="3.40.50.300:FF:000216">
    <property type="entry name" value="Type VII secretion ATPase EccA"/>
    <property type="match status" value="2"/>
</dbReference>
<reference evidence="5" key="1">
    <citation type="submission" date="2019-08" db="EMBL/GenBank/DDBJ databases">
        <authorList>
            <person name="Kucharzyk K."/>
            <person name="Murdoch R.W."/>
            <person name="Higgins S."/>
            <person name="Loffler F."/>
        </authorList>
    </citation>
    <scope>NUCLEOTIDE SEQUENCE</scope>
</reference>
<evidence type="ECO:0000256" key="1">
    <source>
        <dbReference type="ARBA" id="ARBA00010378"/>
    </source>
</evidence>
<dbReference type="SUPFAM" id="SSF48452">
    <property type="entry name" value="TPR-like"/>
    <property type="match status" value="1"/>
</dbReference>
<dbReference type="CDD" id="cd00009">
    <property type="entry name" value="AAA"/>
    <property type="match status" value="2"/>
</dbReference>
<dbReference type="Pfam" id="PF24289">
    <property type="entry name" value="DUF7477"/>
    <property type="match status" value="1"/>
</dbReference>
<dbReference type="InterPro" id="IPR050773">
    <property type="entry name" value="CbxX/CfxQ_RuBisCO_ESX"/>
</dbReference>
<dbReference type="GO" id="GO:0016887">
    <property type="term" value="F:ATP hydrolysis activity"/>
    <property type="evidence" value="ECO:0007669"/>
    <property type="project" value="InterPro"/>
</dbReference>
<gene>
    <name evidence="5" type="primary">ftsH_14</name>
    <name evidence="5" type="ORF">SDC9_20475</name>
</gene>
<dbReference type="EC" id="3.4.24.-" evidence="5"/>
<dbReference type="Gene3D" id="1.25.40.10">
    <property type="entry name" value="Tetratricopeptide repeat domain"/>
    <property type="match status" value="1"/>
</dbReference>
<proteinExistence type="inferred from homology"/>
<dbReference type="InterPro" id="IPR055900">
    <property type="entry name" value="DUF7477"/>
</dbReference>
<evidence type="ECO:0000313" key="5">
    <source>
        <dbReference type="EMBL" id="MPL74658.1"/>
    </source>
</evidence>
<feature type="domain" description="AAA+ ATPase" evidence="4">
    <location>
        <begin position="477"/>
        <end position="616"/>
    </location>
</feature>
<dbReference type="GO" id="GO:0006508">
    <property type="term" value="P:proteolysis"/>
    <property type="evidence" value="ECO:0007669"/>
    <property type="project" value="UniProtKB-KW"/>
</dbReference>
<dbReference type="InterPro" id="IPR041627">
    <property type="entry name" value="AAA_lid_6"/>
</dbReference>
<name>A0A644U6U3_9ZZZZ</name>
<dbReference type="GO" id="GO:0008237">
    <property type="term" value="F:metallopeptidase activity"/>
    <property type="evidence" value="ECO:0007669"/>
    <property type="project" value="UniProtKB-KW"/>
</dbReference>
<comment type="similarity">
    <text evidence="1">Belongs to the CbxX/CfxQ family.</text>
</comment>
<dbReference type="InterPro" id="IPR003593">
    <property type="entry name" value="AAA+_ATPase"/>
</dbReference>
<evidence type="ECO:0000256" key="3">
    <source>
        <dbReference type="ARBA" id="ARBA00022840"/>
    </source>
</evidence>
<dbReference type="AlphaFoldDB" id="A0A644U6U3"/>
<dbReference type="GO" id="GO:0005524">
    <property type="term" value="F:ATP binding"/>
    <property type="evidence" value="ECO:0007669"/>
    <property type="project" value="UniProtKB-KW"/>
</dbReference>
<dbReference type="InterPro" id="IPR003959">
    <property type="entry name" value="ATPase_AAA_core"/>
</dbReference>
<keyword evidence="5" id="KW-0378">Hydrolase</keyword>
<dbReference type="InterPro" id="IPR019734">
    <property type="entry name" value="TPR_rpt"/>
</dbReference>
<protein>
    <submittedName>
        <fullName evidence="5">ATP-dependent zinc metalloprotease FtsH</fullName>
        <ecNumber evidence="5">3.4.24.-</ecNumber>
    </submittedName>
</protein>
<dbReference type="Pfam" id="PF00515">
    <property type="entry name" value="TPR_1"/>
    <property type="match status" value="1"/>
</dbReference>
<dbReference type="EMBL" id="VSSQ01000082">
    <property type="protein sequence ID" value="MPL74658.1"/>
    <property type="molecule type" value="Genomic_DNA"/>
</dbReference>
<dbReference type="InterPro" id="IPR000641">
    <property type="entry name" value="CbxX/CfxQ"/>
</dbReference>
<dbReference type="SMART" id="SM00028">
    <property type="entry name" value="TPR"/>
    <property type="match status" value="3"/>
</dbReference>
<dbReference type="SMART" id="SM00382">
    <property type="entry name" value="AAA"/>
    <property type="match status" value="2"/>
</dbReference>
<dbReference type="InterPro" id="IPR011990">
    <property type="entry name" value="TPR-like_helical_dom_sf"/>
</dbReference>
<dbReference type="PANTHER" id="PTHR43392">
    <property type="entry name" value="AAA-TYPE ATPASE FAMILY PROTEIN / ANKYRIN REPEAT FAMILY PROTEIN"/>
    <property type="match status" value="1"/>
</dbReference>
<keyword evidence="3" id="KW-0067">ATP-binding</keyword>